<dbReference type="InterPro" id="IPR011664">
    <property type="entry name" value="Abi_system_AbiD/AbiF-like"/>
</dbReference>
<evidence type="ECO:0000313" key="2">
    <source>
        <dbReference type="Proteomes" id="UP000233762"/>
    </source>
</evidence>
<dbReference type="EMBL" id="PCHH01000004">
    <property type="protein sequence ID" value="PKV03455.1"/>
    <property type="molecule type" value="Genomic_DNA"/>
</dbReference>
<name>A0A2N3R4B9_9BIFI</name>
<comment type="caution">
    <text evidence="1">The sequence shown here is derived from an EMBL/GenBank/DDBJ whole genome shotgun (WGS) entry which is preliminary data.</text>
</comment>
<dbReference type="AlphaFoldDB" id="A0A2N3R4B9"/>
<dbReference type="Pfam" id="PF07751">
    <property type="entry name" value="Abi_2"/>
    <property type="match status" value="1"/>
</dbReference>
<reference evidence="1 2" key="1">
    <citation type="submission" date="2017-10" db="EMBL/GenBank/DDBJ databases">
        <title>Bifidobacterium genomics.</title>
        <authorList>
            <person name="Lugli G.A."/>
            <person name="Milani C."/>
            <person name="Mancabelli L."/>
        </authorList>
    </citation>
    <scope>NUCLEOTIDE SEQUENCE [LARGE SCALE GENOMIC DNA]</scope>
    <source>
        <strain evidence="1 2">1520B</strain>
    </source>
</reference>
<dbReference type="Proteomes" id="UP000233762">
    <property type="component" value="Unassembled WGS sequence"/>
</dbReference>
<evidence type="ECO:0000313" key="1">
    <source>
        <dbReference type="EMBL" id="PKV03455.1"/>
    </source>
</evidence>
<accession>A0A2N3R4B9</accession>
<organism evidence="1 2">
    <name type="scientific">Bifidobacterium pseudolongum subsp. globosum</name>
    <dbReference type="NCBI Taxonomy" id="1690"/>
    <lineage>
        <taxon>Bacteria</taxon>
        <taxon>Bacillati</taxon>
        <taxon>Actinomycetota</taxon>
        <taxon>Actinomycetes</taxon>
        <taxon>Bifidobacteriales</taxon>
        <taxon>Bifidobacteriaceae</taxon>
        <taxon>Bifidobacterium</taxon>
    </lineage>
</organism>
<protein>
    <submittedName>
        <fullName evidence="1">Phage AbiD protein</fullName>
    </submittedName>
</protein>
<sequence length="328" mass="37853">MTSRDNLAAYPEHTAKSYEDLAQRLIDNGLGGVTADELARHLERIGYFRLKGYWYPFLTPSTNIIGKRSLPFLPSTTFPEVLNRYRFDSELRMLVFEGIVIIENYLKSYISCALSADGKEFGFLDNANLPNLSFDQHLQCLKTLRDSFSKSQLPYILHFRNNYSNPLPPYWMIVGTMSFGSFKEYFYQGAPKEVKKSLAQRLGIVFPGGEGGNDKLLSQWLEVIRRVRNMVAHHDRLWNSTDVKIGPELPLHRTGKHSAQWWGNKWDVLRNGNSHKVGAVLAVENHILQCINEQSWSTKLHDLMLRYPMIPLEEMGLPEDWDSCPLWR</sequence>
<dbReference type="RefSeq" id="WP_101399113.1">
    <property type="nucleotide sequence ID" value="NZ_PCHH01000004.1"/>
</dbReference>
<gene>
    <name evidence="1" type="ORF">CQR50_1163</name>
</gene>
<proteinExistence type="predicted"/>